<reference evidence="7 8" key="1">
    <citation type="journal article" date="2020" name="Nature">
        <title>Bacterial chemolithoautotrophy via manganese oxidation.</title>
        <authorList>
            <person name="Yu H."/>
            <person name="Leadbetter J.R."/>
        </authorList>
    </citation>
    <scope>NUCLEOTIDE SEQUENCE [LARGE SCALE GENOMIC DNA]</scope>
    <source>
        <strain evidence="7 8">Mn-1</strain>
    </source>
</reference>
<dbReference type="Pfam" id="PF13664">
    <property type="entry name" value="DUF4149"/>
    <property type="match status" value="1"/>
</dbReference>
<feature type="transmembrane region" description="Helical" evidence="5">
    <location>
        <begin position="93"/>
        <end position="111"/>
    </location>
</feature>
<dbReference type="InterPro" id="IPR025423">
    <property type="entry name" value="TMEM205-like"/>
</dbReference>
<dbReference type="RefSeq" id="WP_168060294.1">
    <property type="nucleotide sequence ID" value="NZ_VTOW01000002.1"/>
</dbReference>
<evidence type="ECO:0000256" key="3">
    <source>
        <dbReference type="ARBA" id="ARBA00022989"/>
    </source>
</evidence>
<evidence type="ECO:0000256" key="4">
    <source>
        <dbReference type="ARBA" id="ARBA00023136"/>
    </source>
</evidence>
<protein>
    <submittedName>
        <fullName evidence="7">DUF4149 domain-containing protein</fullName>
    </submittedName>
</protein>
<feature type="transmembrane region" description="Helical" evidence="5">
    <location>
        <begin position="60"/>
        <end position="81"/>
    </location>
</feature>
<evidence type="ECO:0000313" key="7">
    <source>
        <dbReference type="EMBL" id="NKE71557.1"/>
    </source>
</evidence>
<feature type="domain" description="TMEM205-like" evidence="6">
    <location>
        <begin position="19"/>
        <end position="120"/>
    </location>
</feature>
<comment type="subcellular location">
    <subcellularLocation>
        <location evidence="1">Membrane</location>
    </subcellularLocation>
</comment>
<proteinExistence type="predicted"/>
<feature type="transmembrane region" description="Helical" evidence="5">
    <location>
        <begin position="15"/>
        <end position="40"/>
    </location>
</feature>
<name>A0A7X6DQT3_9BACT</name>
<dbReference type="EMBL" id="VTOW01000002">
    <property type="protein sequence ID" value="NKE71557.1"/>
    <property type="molecule type" value="Genomic_DNA"/>
</dbReference>
<accession>A0A7X6DQT3</accession>
<organism evidence="7 8">
    <name type="scientific">Candidatus Manganitrophus noduliformans</name>
    <dbReference type="NCBI Taxonomy" id="2606439"/>
    <lineage>
        <taxon>Bacteria</taxon>
        <taxon>Pseudomonadati</taxon>
        <taxon>Nitrospirota</taxon>
        <taxon>Nitrospiria</taxon>
        <taxon>Candidatus Troglogloeales</taxon>
        <taxon>Candidatus Manganitrophaceae</taxon>
        <taxon>Candidatus Manganitrophus</taxon>
    </lineage>
</organism>
<keyword evidence="2 5" id="KW-0812">Transmembrane</keyword>
<dbReference type="GO" id="GO:0016020">
    <property type="term" value="C:membrane"/>
    <property type="evidence" value="ECO:0007669"/>
    <property type="project" value="UniProtKB-SubCell"/>
</dbReference>
<sequence>MEVPIPNFYFMGIQFIHLLALSVWVGGIVAIGLIVAPILFRRIKSRRTAGELMGEILRKFDLLSLFCIAALMITGIIKYWTWENLTPWNLTRYLAILVMSAGGLYSALVVSPKLRSWMASQSSTKVAAVAREGALRPSMVLASSGSAAVQTVEEVETGENPPDFNRLHHLSVRLMSINLICGVVALLMA</sequence>
<evidence type="ECO:0000313" key="8">
    <source>
        <dbReference type="Proteomes" id="UP000534783"/>
    </source>
</evidence>
<keyword evidence="8" id="KW-1185">Reference proteome</keyword>
<keyword evidence="3 5" id="KW-1133">Transmembrane helix</keyword>
<dbReference type="Proteomes" id="UP000534783">
    <property type="component" value="Unassembled WGS sequence"/>
</dbReference>
<evidence type="ECO:0000256" key="5">
    <source>
        <dbReference type="SAM" id="Phobius"/>
    </source>
</evidence>
<gene>
    <name evidence="7" type="ORF">MNODULE_12480</name>
</gene>
<comment type="caution">
    <text evidence="7">The sequence shown here is derived from an EMBL/GenBank/DDBJ whole genome shotgun (WGS) entry which is preliminary data.</text>
</comment>
<keyword evidence="4 5" id="KW-0472">Membrane</keyword>
<dbReference type="AlphaFoldDB" id="A0A7X6DQT3"/>
<evidence type="ECO:0000259" key="6">
    <source>
        <dbReference type="Pfam" id="PF13664"/>
    </source>
</evidence>
<evidence type="ECO:0000256" key="2">
    <source>
        <dbReference type="ARBA" id="ARBA00022692"/>
    </source>
</evidence>
<evidence type="ECO:0000256" key="1">
    <source>
        <dbReference type="ARBA" id="ARBA00004370"/>
    </source>
</evidence>